<dbReference type="SUPFAM" id="SSF52058">
    <property type="entry name" value="L domain-like"/>
    <property type="match status" value="2"/>
</dbReference>
<gene>
    <name evidence="15" type="ORF">KI387_032446</name>
</gene>
<feature type="signal peptide" evidence="12">
    <location>
        <begin position="1"/>
        <end position="23"/>
    </location>
</feature>
<dbReference type="AlphaFoldDB" id="A0AA38BZN2"/>
<keyword evidence="3" id="KW-1003">Cell membrane</keyword>
<dbReference type="Pfam" id="PF13855">
    <property type="entry name" value="LRR_8"/>
    <property type="match status" value="2"/>
</dbReference>
<dbReference type="InterPro" id="IPR001611">
    <property type="entry name" value="Leu-rich_rpt"/>
</dbReference>
<evidence type="ECO:0000313" key="16">
    <source>
        <dbReference type="Proteomes" id="UP000824469"/>
    </source>
</evidence>
<evidence type="ECO:0000256" key="5">
    <source>
        <dbReference type="ARBA" id="ARBA00022692"/>
    </source>
</evidence>
<feature type="non-terminal residue" evidence="15">
    <location>
        <position position="768"/>
    </location>
</feature>
<evidence type="ECO:0000256" key="8">
    <source>
        <dbReference type="ARBA" id="ARBA00022989"/>
    </source>
</evidence>
<evidence type="ECO:0000256" key="3">
    <source>
        <dbReference type="ARBA" id="ARBA00022475"/>
    </source>
</evidence>
<keyword evidence="6 12" id="KW-0732">Signal</keyword>
<feature type="domain" description="Leucine-rich repeat-containing N-terminal plant-type" evidence="13">
    <location>
        <begin position="29"/>
        <end position="67"/>
    </location>
</feature>
<keyword evidence="4" id="KW-0433">Leucine-rich repeat</keyword>
<keyword evidence="10" id="KW-0675">Receptor</keyword>
<dbReference type="PRINTS" id="PR00019">
    <property type="entry name" value="LEURICHRPT"/>
</dbReference>
<evidence type="ECO:0000256" key="6">
    <source>
        <dbReference type="ARBA" id="ARBA00022729"/>
    </source>
</evidence>
<dbReference type="PANTHER" id="PTHR48065">
    <property type="entry name" value="OS10G0469600 PROTEIN"/>
    <property type="match status" value="1"/>
</dbReference>
<evidence type="ECO:0000256" key="9">
    <source>
        <dbReference type="ARBA" id="ARBA00023136"/>
    </source>
</evidence>
<organism evidence="15 16">
    <name type="scientific">Taxus chinensis</name>
    <name type="common">Chinese yew</name>
    <name type="synonym">Taxus wallichiana var. chinensis</name>
    <dbReference type="NCBI Taxonomy" id="29808"/>
    <lineage>
        <taxon>Eukaryota</taxon>
        <taxon>Viridiplantae</taxon>
        <taxon>Streptophyta</taxon>
        <taxon>Embryophyta</taxon>
        <taxon>Tracheophyta</taxon>
        <taxon>Spermatophyta</taxon>
        <taxon>Pinopsida</taxon>
        <taxon>Pinidae</taxon>
        <taxon>Conifers II</taxon>
        <taxon>Cupressales</taxon>
        <taxon>Taxaceae</taxon>
        <taxon>Taxus</taxon>
    </lineage>
</organism>
<dbReference type="InterPro" id="IPR055414">
    <property type="entry name" value="LRR_R13L4/SHOC2-like"/>
</dbReference>
<keyword evidence="7" id="KW-0677">Repeat</keyword>
<dbReference type="GO" id="GO:0005886">
    <property type="term" value="C:plasma membrane"/>
    <property type="evidence" value="ECO:0007669"/>
    <property type="project" value="UniProtKB-SubCell"/>
</dbReference>
<evidence type="ECO:0000256" key="10">
    <source>
        <dbReference type="ARBA" id="ARBA00023170"/>
    </source>
</evidence>
<dbReference type="EMBL" id="JAHRHJ020003813">
    <property type="protein sequence ID" value="KAH9288329.1"/>
    <property type="molecule type" value="Genomic_DNA"/>
</dbReference>
<evidence type="ECO:0000259" key="14">
    <source>
        <dbReference type="Pfam" id="PF23598"/>
    </source>
</evidence>
<evidence type="ECO:0000256" key="2">
    <source>
        <dbReference type="ARBA" id="ARBA00009592"/>
    </source>
</evidence>
<protein>
    <recommendedName>
        <fullName evidence="17">Leucine-rich repeat-containing N-terminal plant-type domain-containing protein</fullName>
    </recommendedName>
</protein>
<feature type="domain" description="Disease resistance R13L4/SHOC-2-like LRR" evidence="14">
    <location>
        <begin position="92"/>
        <end position="268"/>
    </location>
</feature>
<comment type="similarity">
    <text evidence="2">Belongs to the RLP family.</text>
</comment>
<evidence type="ECO:0000256" key="4">
    <source>
        <dbReference type="ARBA" id="ARBA00022614"/>
    </source>
</evidence>
<keyword evidence="9" id="KW-0472">Membrane</keyword>
<dbReference type="InterPro" id="IPR032675">
    <property type="entry name" value="LRR_dom_sf"/>
</dbReference>
<evidence type="ECO:0000313" key="15">
    <source>
        <dbReference type="EMBL" id="KAH9288329.1"/>
    </source>
</evidence>
<evidence type="ECO:0000259" key="13">
    <source>
        <dbReference type="Pfam" id="PF08263"/>
    </source>
</evidence>
<evidence type="ECO:0000256" key="11">
    <source>
        <dbReference type="ARBA" id="ARBA00023180"/>
    </source>
</evidence>
<dbReference type="FunFam" id="3.80.10.10:FF:000095">
    <property type="entry name" value="LRR receptor-like serine/threonine-protein kinase GSO1"/>
    <property type="match status" value="1"/>
</dbReference>
<dbReference type="FunFam" id="3.80.10.10:FF:000062">
    <property type="entry name" value="protein STRUBBELIG-RECEPTOR FAMILY 3"/>
    <property type="match status" value="1"/>
</dbReference>
<reference evidence="15 16" key="1">
    <citation type="journal article" date="2021" name="Nat. Plants">
        <title>The Taxus genome provides insights into paclitaxel biosynthesis.</title>
        <authorList>
            <person name="Xiong X."/>
            <person name="Gou J."/>
            <person name="Liao Q."/>
            <person name="Li Y."/>
            <person name="Zhou Q."/>
            <person name="Bi G."/>
            <person name="Li C."/>
            <person name="Du R."/>
            <person name="Wang X."/>
            <person name="Sun T."/>
            <person name="Guo L."/>
            <person name="Liang H."/>
            <person name="Lu P."/>
            <person name="Wu Y."/>
            <person name="Zhang Z."/>
            <person name="Ro D.K."/>
            <person name="Shang Y."/>
            <person name="Huang S."/>
            <person name="Yan J."/>
        </authorList>
    </citation>
    <scope>NUCLEOTIDE SEQUENCE [LARGE SCALE GENOMIC DNA]</scope>
    <source>
        <strain evidence="15">Ta-2019</strain>
    </source>
</reference>
<dbReference type="Gene3D" id="3.80.10.10">
    <property type="entry name" value="Ribonuclease Inhibitor"/>
    <property type="match status" value="3"/>
</dbReference>
<evidence type="ECO:0000256" key="12">
    <source>
        <dbReference type="SAM" id="SignalP"/>
    </source>
</evidence>
<proteinExistence type="inferred from homology"/>
<dbReference type="Pfam" id="PF08263">
    <property type="entry name" value="LRRNT_2"/>
    <property type="match status" value="1"/>
</dbReference>
<keyword evidence="8" id="KW-1133">Transmembrane helix</keyword>
<dbReference type="Pfam" id="PF00560">
    <property type="entry name" value="LRR_1"/>
    <property type="match status" value="2"/>
</dbReference>
<sequence length="768" mass="84095">MAMAPHNLCIIITAVAFVSVCHGLSNRCHPQESQALLSFQASFNGSRPLSWMNGTDCCTMWHGISCDIRTNHVISVSVVSHYTVHFGGMLSDTLCHLPFLRELTLKGVAGITTIPSCLRNLQSLHLNFNESREVIPPTICQLTSLTDLDLSRNGFNGNIPSCLGNLSSLTHLVLAFNQLSGRIPDSLGSLSSLHALYLDGNQLSGNIPDSLGNLSLLKYLSLSNNKLSGTIPSSFAQLFSLTSFSSTGNAFNESIPSSPFPSSIIDLSLSLNYESISETFFHNLTEMRHLYLSNCILNISSTWIPSFQLESLNLISCKIDDQIPAWISTQFSINSLELVNNSLVGEIPYWLWDTSPFLNYVNLSRNNLEGRLFSNTSTWMRLSILDVSGNALTGHMPSIWPPKLTALVLKDNLFSGNIPPSLGSLSQLRLLNLGNNNFSGIIPPSLANCSRLQVLNLGNNGLEGTLPQEFGKLSWLYSLVVRSNKLEGPFPLSIANCLELQVLDIGNNSFEGQIPELVGNISKLRVLVMEGNNFKGSIPSEIGQLTDLHILHLSSNFISGFIPKTILYFEAMSKVTQDGSVLSNEDASYYESDLYYQDGLDMISKSIDEQNPYILSTLTSIDLSNNQLDGEVPSDLGKLKGLMFLNLSMNNLQGTIPSSLGELNQLESLDLSENRFSGTIPEDLKYLSYLGSFNLSNNNLSGSIPQGQQMNTFDESSFLGNPNLWGCPLPKNCSWPKFASHAPPLTKKEVKGKKISWYGIAVGLSYGA</sequence>
<feature type="chain" id="PRO_5041451802" description="Leucine-rich repeat-containing N-terminal plant-type domain-containing protein" evidence="12">
    <location>
        <begin position="24"/>
        <end position="768"/>
    </location>
</feature>
<keyword evidence="5" id="KW-0812">Transmembrane</keyword>
<dbReference type="FunFam" id="3.80.10.10:FF:000111">
    <property type="entry name" value="LRR receptor-like serine/threonine-protein kinase ERECTA"/>
    <property type="match status" value="1"/>
</dbReference>
<dbReference type="InterPro" id="IPR013210">
    <property type="entry name" value="LRR_N_plant-typ"/>
</dbReference>
<accession>A0AA38BZN2</accession>
<evidence type="ECO:0008006" key="17">
    <source>
        <dbReference type="Google" id="ProtNLM"/>
    </source>
</evidence>
<dbReference type="InterPro" id="IPR003591">
    <property type="entry name" value="Leu-rich_rpt_typical-subtyp"/>
</dbReference>
<comment type="subcellular location">
    <subcellularLocation>
        <location evidence="1">Cell membrane</location>
        <topology evidence="1">Single-pass membrane protein</topology>
    </subcellularLocation>
</comment>
<dbReference type="Pfam" id="PF23598">
    <property type="entry name" value="LRR_14"/>
    <property type="match status" value="1"/>
</dbReference>
<name>A0AA38BZN2_TAXCH</name>
<dbReference type="Proteomes" id="UP000824469">
    <property type="component" value="Unassembled WGS sequence"/>
</dbReference>
<keyword evidence="16" id="KW-1185">Reference proteome</keyword>
<dbReference type="OMA" id="NEDASYY"/>
<evidence type="ECO:0000256" key="1">
    <source>
        <dbReference type="ARBA" id="ARBA00004162"/>
    </source>
</evidence>
<comment type="caution">
    <text evidence="15">The sequence shown here is derived from an EMBL/GenBank/DDBJ whole genome shotgun (WGS) entry which is preliminary data.</text>
</comment>
<evidence type="ECO:0000256" key="7">
    <source>
        <dbReference type="ARBA" id="ARBA00022737"/>
    </source>
</evidence>
<keyword evidence="11" id="KW-0325">Glycoprotein</keyword>
<dbReference type="SMART" id="SM00369">
    <property type="entry name" value="LRR_TYP"/>
    <property type="match status" value="7"/>
</dbReference>